<reference evidence="6" key="1">
    <citation type="submission" date="2025-08" db="UniProtKB">
        <authorList>
            <consortium name="RefSeq"/>
        </authorList>
    </citation>
    <scope>IDENTIFICATION</scope>
    <source>
        <tissue evidence="6">Whole organism</tissue>
    </source>
</reference>
<dbReference type="GO" id="GO:0005829">
    <property type="term" value="C:cytosol"/>
    <property type="evidence" value="ECO:0007669"/>
    <property type="project" value="TreeGrafter"/>
</dbReference>
<dbReference type="GO" id="GO:0006869">
    <property type="term" value="P:lipid transport"/>
    <property type="evidence" value="ECO:0007669"/>
    <property type="project" value="UniProtKB-KW"/>
</dbReference>
<dbReference type="OrthoDB" id="416222at2759"/>
<evidence type="ECO:0000256" key="1">
    <source>
        <dbReference type="ARBA" id="ARBA00023121"/>
    </source>
</evidence>
<evidence type="ECO:0000313" key="6">
    <source>
        <dbReference type="RefSeq" id="XP_018014538.1"/>
    </source>
</evidence>
<dbReference type="Pfam" id="PF01237">
    <property type="entry name" value="Oxysterol_BP"/>
    <property type="match status" value="1"/>
</dbReference>
<dbReference type="KEGG" id="hazt:108671495"/>
<dbReference type="Gene3D" id="3.30.70.3490">
    <property type="match status" value="1"/>
</dbReference>
<feature type="region of interest" description="Disordered" evidence="4">
    <location>
        <begin position="376"/>
        <end position="401"/>
    </location>
</feature>
<sequence>TRLPAPQQTSSGEFSLWSVLKQGIGKELSKITMPVVFNEPLSFLQRVTEYMEYAHLLDRACEEDDPVLRMQLWFWSHDSCQSTWCSSSPRIVAEQVSHHPPVSAFHAEADAWFFHGSVHPKLRFWGRSVEIQPKGTLTLELLRHGEAYTWTNVNCCVHNLISGQLWIEQYGAMEIINHVTGHKGVLNFKAGGGSAGKDLHKVEGFVLDKDKKKLRFVYGRWTDLLKATDVASYEEYRAAFPAKFNRDDTRKKSGENGSAFSSPASSSRKMFSKLNSITSSFKISVDTEAAFEAEDEEEDEGGPIPRTISTYSVDIPNSYTLWEVTPRPPHSSEYYHFTLFAMGLNERDPASIDKIAPTDSRLRPDIRLLEEGDMDGAGCEKSRLEEKQRETRKSRKKHKGEWKSRWFEQGTNAFNGQPDWLYSGRYWERNYADVEEIF</sequence>
<proteinExistence type="inferred from homology"/>
<accession>A0A8B7NLJ3</accession>
<feature type="non-terminal residue" evidence="6">
    <location>
        <position position="1"/>
    </location>
</feature>
<dbReference type="GeneID" id="108671495"/>
<dbReference type="OMA" id="RPSNCNE"/>
<dbReference type="AlphaFoldDB" id="A0A8B7NLJ3"/>
<gene>
    <name evidence="6" type="primary">LOC108671495</name>
</gene>
<dbReference type="FunFam" id="3.30.70.3490:FF:000015">
    <property type="entry name" value="Oxysterol-binding protein"/>
    <property type="match status" value="1"/>
</dbReference>
<dbReference type="InterPro" id="IPR018494">
    <property type="entry name" value="Oxysterol-bd_CS"/>
</dbReference>
<comment type="similarity">
    <text evidence="2">Belongs to the OSBP family.</text>
</comment>
<keyword evidence="3" id="KW-0445">Lipid transport</keyword>
<name>A0A8B7NLJ3_HYAAZ</name>
<evidence type="ECO:0000256" key="2">
    <source>
        <dbReference type="RuleBase" id="RU003844"/>
    </source>
</evidence>
<feature type="compositionally biased region" description="Basic and acidic residues" evidence="4">
    <location>
        <begin position="378"/>
        <end position="391"/>
    </location>
</feature>
<keyword evidence="5" id="KW-1185">Reference proteome</keyword>
<dbReference type="FunFam" id="2.40.160.120:FF:000005">
    <property type="entry name" value="Oxysterol-binding protein"/>
    <property type="match status" value="1"/>
</dbReference>
<dbReference type="SUPFAM" id="SSF144000">
    <property type="entry name" value="Oxysterol-binding protein-like"/>
    <property type="match status" value="1"/>
</dbReference>
<feature type="region of interest" description="Disordered" evidence="4">
    <location>
        <begin position="247"/>
        <end position="266"/>
    </location>
</feature>
<keyword evidence="3" id="KW-0813">Transport</keyword>
<dbReference type="PANTHER" id="PTHR10972:SF209">
    <property type="entry name" value="OXYSTEROL-BINDING PROTEIN"/>
    <property type="match status" value="1"/>
</dbReference>
<protein>
    <recommendedName>
        <fullName evidence="3">Oxysterol-binding protein</fullName>
    </recommendedName>
</protein>
<dbReference type="PROSITE" id="PS01013">
    <property type="entry name" value="OSBP"/>
    <property type="match status" value="1"/>
</dbReference>
<evidence type="ECO:0000256" key="3">
    <source>
        <dbReference type="RuleBase" id="RU003845"/>
    </source>
</evidence>
<dbReference type="GO" id="GO:0032934">
    <property type="term" value="F:sterol binding"/>
    <property type="evidence" value="ECO:0007669"/>
    <property type="project" value="TreeGrafter"/>
</dbReference>
<dbReference type="GO" id="GO:0005886">
    <property type="term" value="C:plasma membrane"/>
    <property type="evidence" value="ECO:0007669"/>
    <property type="project" value="TreeGrafter"/>
</dbReference>
<dbReference type="Gene3D" id="2.40.160.120">
    <property type="match status" value="1"/>
</dbReference>
<dbReference type="RefSeq" id="XP_018014538.1">
    <property type="nucleotide sequence ID" value="XM_018159049.1"/>
</dbReference>
<dbReference type="GO" id="GO:0097038">
    <property type="term" value="C:perinuclear endoplasmic reticulum"/>
    <property type="evidence" value="ECO:0007669"/>
    <property type="project" value="TreeGrafter"/>
</dbReference>
<dbReference type="Proteomes" id="UP000694843">
    <property type="component" value="Unplaced"/>
</dbReference>
<evidence type="ECO:0000313" key="5">
    <source>
        <dbReference type="Proteomes" id="UP000694843"/>
    </source>
</evidence>
<evidence type="ECO:0000256" key="4">
    <source>
        <dbReference type="SAM" id="MobiDB-lite"/>
    </source>
</evidence>
<dbReference type="PANTHER" id="PTHR10972">
    <property type="entry name" value="OXYSTEROL-BINDING PROTEIN-RELATED"/>
    <property type="match status" value="1"/>
</dbReference>
<dbReference type="InterPro" id="IPR000648">
    <property type="entry name" value="Oxysterol-bd"/>
</dbReference>
<keyword evidence="1" id="KW-0446">Lipid-binding</keyword>
<dbReference type="InterPro" id="IPR037239">
    <property type="entry name" value="OSBP_sf"/>
</dbReference>
<organism evidence="5 6">
    <name type="scientific">Hyalella azteca</name>
    <name type="common">Amphipod</name>
    <dbReference type="NCBI Taxonomy" id="294128"/>
    <lineage>
        <taxon>Eukaryota</taxon>
        <taxon>Metazoa</taxon>
        <taxon>Ecdysozoa</taxon>
        <taxon>Arthropoda</taxon>
        <taxon>Crustacea</taxon>
        <taxon>Multicrustacea</taxon>
        <taxon>Malacostraca</taxon>
        <taxon>Eumalacostraca</taxon>
        <taxon>Peracarida</taxon>
        <taxon>Amphipoda</taxon>
        <taxon>Senticaudata</taxon>
        <taxon>Talitrida</taxon>
        <taxon>Talitroidea</taxon>
        <taxon>Hyalellidae</taxon>
        <taxon>Hyalella</taxon>
    </lineage>
</organism>